<accession>A0ABT4XUZ0</accession>
<evidence type="ECO:0000313" key="1">
    <source>
        <dbReference type="EMBL" id="MDA7425781.1"/>
    </source>
</evidence>
<keyword evidence="1" id="KW-0067">ATP-binding</keyword>
<dbReference type="Proteomes" id="UP001210720">
    <property type="component" value="Unassembled WGS sequence"/>
</dbReference>
<evidence type="ECO:0000313" key="2">
    <source>
        <dbReference type="Proteomes" id="UP001210720"/>
    </source>
</evidence>
<proteinExistence type="predicted"/>
<dbReference type="InterPro" id="IPR017101">
    <property type="entry name" value="P-loop_ATP/GTP-bd_All4644_prd"/>
</dbReference>
<reference evidence="1 2" key="1">
    <citation type="submission" date="2023-01" db="EMBL/GenBank/DDBJ databases">
        <title>Thalassococcus onchidii sp. nov., isolated from a marine invertebrate from the South China Sea.</title>
        <authorList>
            <person name="Xu S."/>
            <person name="Liu Z."/>
            <person name="Xu Y."/>
        </authorList>
    </citation>
    <scope>NUCLEOTIDE SEQUENCE [LARGE SCALE GENOMIC DNA]</scope>
    <source>
        <strain evidence="1 2">KCTC 32084</strain>
    </source>
</reference>
<dbReference type="Pfam" id="PF13671">
    <property type="entry name" value="AAA_33"/>
    <property type="match status" value="1"/>
</dbReference>
<dbReference type="InterPro" id="IPR027417">
    <property type="entry name" value="P-loop_NTPase"/>
</dbReference>
<dbReference type="GO" id="GO:0005524">
    <property type="term" value="F:ATP binding"/>
    <property type="evidence" value="ECO:0007669"/>
    <property type="project" value="UniProtKB-KW"/>
</dbReference>
<dbReference type="RefSeq" id="WP_271433137.1">
    <property type="nucleotide sequence ID" value="NZ_JAQIOY010000004.1"/>
</dbReference>
<comment type="caution">
    <text evidence="1">The sequence shown here is derived from an EMBL/GenBank/DDBJ whole genome shotgun (WGS) entry which is preliminary data.</text>
</comment>
<dbReference type="EMBL" id="JAQIOY010000004">
    <property type="protein sequence ID" value="MDA7425781.1"/>
    <property type="molecule type" value="Genomic_DNA"/>
</dbReference>
<protein>
    <submittedName>
        <fullName evidence="1">ATP-binding protein</fullName>
    </submittedName>
</protein>
<keyword evidence="2" id="KW-1185">Reference proteome</keyword>
<dbReference type="PIRSF" id="PIRSF037081">
    <property type="entry name" value="P-loop_All4644_prd"/>
    <property type="match status" value="1"/>
</dbReference>
<keyword evidence="1" id="KW-0547">Nucleotide-binding</keyword>
<name>A0ABT4XUZ0_9RHOB</name>
<sequence>MSRSQATLFMLCGKIASGKSTMAAELAASKDAVLISEDRWLEILFGDEMQTLKDFMRCSGKLRATLTDHIVALLQSGVSVVLDFQANTIESRRWMRGLVEAADAAHELHVLNVPDAVCLDRLRHRNARHDHPFEVTEEQFHSVSQYFVPPTPQEGFTLIEHALADQ</sequence>
<dbReference type="Gene3D" id="3.40.50.300">
    <property type="entry name" value="P-loop containing nucleotide triphosphate hydrolases"/>
    <property type="match status" value="1"/>
</dbReference>
<organism evidence="1 2">
    <name type="scientific">Thalassococcus lentus</name>
    <dbReference type="NCBI Taxonomy" id="1210524"/>
    <lineage>
        <taxon>Bacteria</taxon>
        <taxon>Pseudomonadati</taxon>
        <taxon>Pseudomonadota</taxon>
        <taxon>Alphaproteobacteria</taxon>
        <taxon>Rhodobacterales</taxon>
        <taxon>Roseobacteraceae</taxon>
        <taxon>Thalassococcus</taxon>
    </lineage>
</organism>
<gene>
    <name evidence="1" type="ORF">PFY00_13695</name>
</gene>
<dbReference type="SUPFAM" id="SSF52540">
    <property type="entry name" value="P-loop containing nucleoside triphosphate hydrolases"/>
    <property type="match status" value="1"/>
</dbReference>